<evidence type="ECO:0000313" key="2">
    <source>
        <dbReference type="Proteomes" id="UP000257457"/>
    </source>
</evidence>
<keyword evidence="2" id="KW-1185">Reference proteome</keyword>
<organism evidence="1 2">
    <name type="scientific">crAssphage sp. isolate ctcc615</name>
    <dbReference type="NCBI Taxonomy" id="2989853"/>
    <lineage>
        <taxon>Viruses</taxon>
        <taxon>Duplodnaviria</taxon>
        <taxon>Heunggongvirae</taxon>
        <taxon>Uroviricota</taxon>
        <taxon>Caudoviricetes</taxon>
        <taxon>Crassvirales</taxon>
        <taxon>Intestiviridae</taxon>
        <taxon>Obtuvirinae</taxon>
        <taxon>Wotdevirus</taxon>
        <taxon>Wotdevirus murinus</taxon>
    </lineage>
</organism>
<accession>A0A345BNY9</accession>
<dbReference type="GeneID" id="65114787"/>
<name>A0A345BNY9_9CAUD</name>
<dbReference type="EMBL" id="MH552500">
    <property type="protein sequence ID" value="AXF52160.1"/>
    <property type="molecule type" value="Genomic_DNA"/>
</dbReference>
<proteinExistence type="predicted"/>
<reference evidence="1 2" key="1">
    <citation type="submission" date="2018-06" db="EMBL/GenBank/DDBJ databases">
        <title>Uncovering a Universe of Circular DNA Viruses in Animal Metagenomes.</title>
        <authorList>
            <person name="Tisza M."/>
            <person name="Buck C."/>
            <person name="Pastrana D."/>
            <person name="Welch N."/>
            <person name="Peretti A."/>
        </authorList>
    </citation>
    <scope>NUCLEOTIDE SEQUENCE [LARGE SCALE GENOMIC DNA]</scope>
    <source>
        <strain evidence="1">Ctcc615</strain>
    </source>
</reference>
<sequence>MFSALSQGSPIYIIDKTDGLKYKTGEVVGVIQNPTFGGAFGTQSFAPNGNVTIKVKVDGNVIDYPEAPLNGSTVSYNNGVTVVCETKQGMITEIENTLQQTNQILADRHKYEKRVKDCEDILKEVNPTFAKDKERDERINSLDGKVTSMEGKLDKILNVLSSNSNNPNLKL</sequence>
<protein>
    <submittedName>
        <fullName evidence="1">Uncharacterized protein</fullName>
    </submittedName>
</protein>
<dbReference type="RefSeq" id="YP_010097125.1">
    <property type="nucleotide sequence ID" value="NC_055756.1"/>
</dbReference>
<evidence type="ECO:0000313" key="1">
    <source>
        <dbReference type="EMBL" id="AXF52160.1"/>
    </source>
</evidence>
<dbReference type="Proteomes" id="UP000257457">
    <property type="component" value="Segment"/>
</dbReference>